<evidence type="ECO:0000256" key="5">
    <source>
        <dbReference type="ARBA" id="ARBA00023136"/>
    </source>
</evidence>
<dbReference type="PANTHER" id="PTHR47249">
    <property type="entry name" value="VACUOLAR PROTEIN 8"/>
    <property type="match status" value="1"/>
</dbReference>
<comment type="caution">
    <text evidence="8">The sequence shown here is derived from an EMBL/GenBank/DDBJ whole genome shotgun (WGS) entry which is preliminary data.</text>
</comment>
<dbReference type="GO" id="GO:0005774">
    <property type="term" value="C:vacuolar membrane"/>
    <property type="evidence" value="ECO:0007669"/>
    <property type="project" value="UniProtKB-SubCell"/>
</dbReference>
<dbReference type="Gene3D" id="1.25.10.10">
    <property type="entry name" value="Leucine-rich Repeat Variant"/>
    <property type="match status" value="3"/>
</dbReference>
<keyword evidence="9" id="KW-1185">Reference proteome</keyword>
<dbReference type="GO" id="GO:0043495">
    <property type="term" value="F:protein-membrane adaptor activity"/>
    <property type="evidence" value="ECO:0007669"/>
    <property type="project" value="InterPro"/>
</dbReference>
<keyword evidence="6" id="KW-0449">Lipoprotein</keyword>
<comment type="similarity">
    <text evidence="2">Belongs to the beta-catenin family.</text>
</comment>
<keyword evidence="3" id="KW-0926">Vacuole</keyword>
<dbReference type="InterPro" id="IPR000225">
    <property type="entry name" value="Armadillo"/>
</dbReference>
<evidence type="ECO:0000256" key="3">
    <source>
        <dbReference type="ARBA" id="ARBA00022554"/>
    </source>
</evidence>
<dbReference type="SMART" id="SM00185">
    <property type="entry name" value="ARM"/>
    <property type="match status" value="7"/>
</dbReference>
<proteinExistence type="inferred from homology"/>
<dbReference type="PANTHER" id="PTHR47249:SF1">
    <property type="entry name" value="VACUOLAR PROTEIN 8"/>
    <property type="match status" value="1"/>
</dbReference>
<dbReference type="Proteomes" id="UP001301350">
    <property type="component" value="Unassembled WGS sequence"/>
</dbReference>
<dbReference type="EMBL" id="JANCYW010000002">
    <property type="protein sequence ID" value="KAK4534551.1"/>
    <property type="molecule type" value="Genomic_DNA"/>
</dbReference>
<sequence>MQYAERRWNGVQEIGRGSRLGAAAASSAAASVRRRRGDRLPTRLQRLTATAIWRQLSVATSSSGRWTLYAALVSLSVPLAVAAESDSAVAAIQGTASPGVGSSKRDGEAGWIALVHDLNSDDVRVADNALDSTLELLNDADNHAALLRAGVGQALLRALEEEPAEAPRRLKTVRALADIVKQRSAHDTLLQLDVVPIILRVLERYGHVAPCCGGRRRSWLFGYGGEMKPVDPGKTDLALVEQCLRLLSSLALNEQWWPTFAGSQVGVTARTLQCAYRSFCRDGAEHSSGTSSSSPSSSLMREVQRYTVLCMAGLTRAPDFASKQHNFVDALLQAAASSDPVVRKYASGGLRNAARHVSLQRRLTDEEALQRLRDLIRLGTDAQVQTFAILAIHEMATQRASTSTGAPGRPLLDKRAAMRLEQRGVLEAMVDVLRESGTGAVDAGGPRDALAAEVPQRSACRAIASLCTLPGAVGEYLCKMLIFHGADQEILRVAESFEGADRLRRPGVPSMAAAALDAYAALAGAAGARVRLIARDASFIVRKLSECSLATAAATATATEAVGLPTSTCRSLLALIGRLSEDADALYMLGNQGLCGALYALLQSGAALVPMETEIVLHTVANLSRMDSAKLDLLGSRGALRLLLRLPRTWAQPGADTADNLFLSNVVLRRELARAVFNVSLGGLARVMASQADGVEAAVVLAADVDAAVRRYALRALSLFAEQLENTARIAKAGGVAVLATALAQRRTDPEAARAALLAAAELTNNFELHDPLIASGAGTWFAQYATQTSDIESQQYALAALCNLSTTPNGRAALRAQGVQRTLSGLAMSAMAPPELAMLANMVVANIVREEQNVMQAVPFTLPVPE</sequence>
<accession>A0AAV9IR53</accession>
<evidence type="ECO:0000256" key="7">
    <source>
        <dbReference type="ARBA" id="ARBA00026209"/>
    </source>
</evidence>
<organism evidence="8 9">
    <name type="scientific">Cyanidium caldarium</name>
    <name type="common">Red alga</name>
    <dbReference type="NCBI Taxonomy" id="2771"/>
    <lineage>
        <taxon>Eukaryota</taxon>
        <taxon>Rhodophyta</taxon>
        <taxon>Bangiophyceae</taxon>
        <taxon>Cyanidiales</taxon>
        <taxon>Cyanidiaceae</taxon>
        <taxon>Cyanidium</taxon>
    </lineage>
</organism>
<evidence type="ECO:0000313" key="9">
    <source>
        <dbReference type="Proteomes" id="UP001301350"/>
    </source>
</evidence>
<dbReference type="InterPro" id="IPR045156">
    <property type="entry name" value="Vac8"/>
</dbReference>
<dbReference type="InterPro" id="IPR016024">
    <property type="entry name" value="ARM-type_fold"/>
</dbReference>
<gene>
    <name evidence="8" type="ORF">CDCA_CDCA02G0576</name>
</gene>
<keyword evidence="4" id="KW-0677">Repeat</keyword>
<protein>
    <recommendedName>
        <fullName evidence="7">Vacuolar protein 8</fullName>
    </recommendedName>
</protein>
<dbReference type="InterPro" id="IPR011989">
    <property type="entry name" value="ARM-like"/>
</dbReference>
<keyword evidence="5" id="KW-0472">Membrane</keyword>
<reference evidence="8 9" key="1">
    <citation type="submission" date="2022-07" db="EMBL/GenBank/DDBJ databases">
        <title>Genome-wide signatures of adaptation to extreme environments.</title>
        <authorList>
            <person name="Cho C.H."/>
            <person name="Yoon H.S."/>
        </authorList>
    </citation>
    <scope>NUCLEOTIDE SEQUENCE [LARGE SCALE GENOMIC DNA]</scope>
    <source>
        <strain evidence="8 9">DBV 063 E5</strain>
    </source>
</reference>
<dbReference type="GO" id="GO:0071562">
    <property type="term" value="P:nucleus-vacuole junction assembly"/>
    <property type="evidence" value="ECO:0007669"/>
    <property type="project" value="InterPro"/>
</dbReference>
<dbReference type="SUPFAM" id="SSF48371">
    <property type="entry name" value="ARM repeat"/>
    <property type="match status" value="2"/>
</dbReference>
<comment type="subcellular location">
    <subcellularLocation>
        <location evidence="1">Vacuole membrane</location>
        <topology evidence="1">Lipid-anchor</topology>
    </subcellularLocation>
</comment>
<evidence type="ECO:0000256" key="6">
    <source>
        <dbReference type="ARBA" id="ARBA00023288"/>
    </source>
</evidence>
<evidence type="ECO:0000256" key="4">
    <source>
        <dbReference type="ARBA" id="ARBA00022737"/>
    </source>
</evidence>
<name>A0AAV9IR53_CYACA</name>
<evidence type="ECO:0000256" key="2">
    <source>
        <dbReference type="ARBA" id="ARBA00005462"/>
    </source>
</evidence>
<evidence type="ECO:0000313" key="8">
    <source>
        <dbReference type="EMBL" id="KAK4534551.1"/>
    </source>
</evidence>
<dbReference type="AlphaFoldDB" id="A0AAV9IR53"/>
<evidence type="ECO:0000256" key="1">
    <source>
        <dbReference type="ARBA" id="ARBA00004592"/>
    </source>
</evidence>